<protein>
    <recommendedName>
        <fullName evidence="1">site-specific DNA-methyltransferase (adenine-specific)</fullName>
        <ecNumber evidence="1">2.1.1.72</ecNumber>
    </recommendedName>
</protein>
<keyword evidence="4" id="KW-0949">S-adenosyl-L-methionine</keyword>
<dbReference type="EC" id="2.1.1.72" evidence="1"/>
<dbReference type="Pfam" id="PF07669">
    <property type="entry name" value="Eco57I"/>
    <property type="match status" value="1"/>
</dbReference>
<evidence type="ECO:0000256" key="4">
    <source>
        <dbReference type="ARBA" id="ARBA00022691"/>
    </source>
</evidence>
<evidence type="ECO:0000313" key="7">
    <source>
        <dbReference type="EMBL" id="QBQ53364.1"/>
    </source>
</evidence>
<dbReference type="InterPro" id="IPR029063">
    <property type="entry name" value="SAM-dependent_MTases_sf"/>
</dbReference>
<name>A0A4P7BWA2_9GAMM</name>
<feature type="domain" description="Type II methyltransferase M.TaqI-like" evidence="6">
    <location>
        <begin position="314"/>
        <end position="538"/>
    </location>
</feature>
<sequence length="1124" mass="127349">MQTLVPNLRRQLERTVIEARDVAGAGARAALEALAVHYHEPYRHMGSEQRTLRRRLRAHARQLGDRPDARSGSHGIDHLVHECAYEHWHGMLFARFLAENHLLIEHEMGVAISLDECEELAKEEGVDKWALAARFAHRMLPQVFRPDHPVFEVQFAREYRLKLEGVVESLPAEVFTAMDSLGWVYQFWQTKRKDEINRSEVKIGADELPAVTQLFTEPYMVQFLLHNSLGAWWVSRHPDKACPVDLTYLRRTEDGGAAAGAFEGWPNDLSEFRLLDPCCGSAHFLVAAFLMLVPMRMALEGLDAAEAVDAVLRENIHGLELDQRCVAIAAFALALEAWRFPDAGGFRTLPKLNLAWCGQPVAGKKEQWLALAEGDSRLEAGMTALYETFRDAPTLGSLIDPTRSVSEDMWTAGFSEVQPLLEKVLREHAGEEEWEETAIAARGLAFSASQLRSKYDLIITNVPFRQSDDLDRRLNTFTKSHFPKSKSDLATVFHQRLLSLLNTGGSLVLVMPQGFLYKDYYSQYRKSVFSSWTVSLIARLGPAAFQEITGEEVKVILSVFINIRPTNRSVVNQIDATCGEPDYKERHLRLGKMLSMKQQGSLVSKRNILPLANNSSARKLLEDFATFSNGVQTGDYPRFGRLFWEIRDTKGDWQYQLSTVNATIAYGGREHVVLWGGETLFKFVEEKVGEGNTGSWLRGLSCRGKKGVAISAMGVLKATLYTGELFDDNTVVLIPNRESELAALWRFCAHPNYNDLVREVDQSNKVRGALLRVPFDPQDDYDASKLPAVWSGDATQWIFHGHPRMADSPLLTAVARIVGYHWPAESDHNMDLGDESRTWVEKAKDLYPYEDEDGIVCIPSVRGERPASERLLQVLHAAYGDDWHDGILTKLLAESNSASLDDWLRNKFFEEHCKLFQHRPFIWHIWDGRKRDGFHALVNYHKLAEGDGKGRRLLESLTYSYLGDWIARQQDGVKRGNGGAEDRLAAALELQKRLVAILEGEPPFDLFVRWKPLEEQPMGWEPDINDGVRLNIRPFMAQDLPGGKKGAGILRAKPNIHWKKDRGKEPTRDQAQFPWFWKDGKFTGERVNDVHLTLAEKRASREEAASDRLECLGRGPNARWRRIG</sequence>
<dbReference type="OrthoDB" id="9782445at2"/>
<comment type="catalytic activity">
    <reaction evidence="5">
        <text>a 2'-deoxyadenosine in DNA + S-adenosyl-L-methionine = an N(6)-methyl-2'-deoxyadenosine in DNA + S-adenosyl-L-homocysteine + H(+)</text>
        <dbReference type="Rhea" id="RHEA:15197"/>
        <dbReference type="Rhea" id="RHEA-COMP:12418"/>
        <dbReference type="Rhea" id="RHEA-COMP:12419"/>
        <dbReference type="ChEBI" id="CHEBI:15378"/>
        <dbReference type="ChEBI" id="CHEBI:57856"/>
        <dbReference type="ChEBI" id="CHEBI:59789"/>
        <dbReference type="ChEBI" id="CHEBI:90615"/>
        <dbReference type="ChEBI" id="CHEBI:90616"/>
        <dbReference type="EC" id="2.1.1.72"/>
    </reaction>
</comment>
<evidence type="ECO:0000256" key="5">
    <source>
        <dbReference type="ARBA" id="ARBA00047942"/>
    </source>
</evidence>
<proteinExistence type="predicted"/>
<dbReference type="KEGG" id="nwr:E3U44_01710"/>
<dbReference type="RefSeq" id="WP_134356379.1">
    <property type="nucleotide sequence ID" value="NZ_CP038033.1"/>
</dbReference>
<reference evidence="7 8" key="1">
    <citation type="submission" date="2019-03" db="EMBL/GenBank/DDBJ databases">
        <title>The genome sequence of Nitrosococcus wardiae strain D1FHST reveals the archetypal metabolic capacity of ammonia-oxidizing Gammaproteobacteria.</title>
        <authorList>
            <person name="Wang L."/>
            <person name="Lim C.K."/>
            <person name="Hanson T.E."/>
            <person name="Dang H."/>
            <person name="Klotz M.G."/>
        </authorList>
    </citation>
    <scope>NUCLEOTIDE SEQUENCE [LARGE SCALE GENOMIC DNA]</scope>
    <source>
        <strain evidence="7 8">D1FHS</strain>
    </source>
</reference>
<dbReference type="GO" id="GO:0032259">
    <property type="term" value="P:methylation"/>
    <property type="evidence" value="ECO:0007669"/>
    <property type="project" value="UniProtKB-KW"/>
</dbReference>
<evidence type="ECO:0000256" key="1">
    <source>
        <dbReference type="ARBA" id="ARBA00011900"/>
    </source>
</evidence>
<gene>
    <name evidence="7" type="ORF">E3U44_01710</name>
</gene>
<keyword evidence="3 7" id="KW-0808">Transferase</keyword>
<organism evidence="7 8">
    <name type="scientific">Nitrosococcus wardiae</name>
    <dbReference type="NCBI Taxonomy" id="1814290"/>
    <lineage>
        <taxon>Bacteria</taxon>
        <taxon>Pseudomonadati</taxon>
        <taxon>Pseudomonadota</taxon>
        <taxon>Gammaproteobacteria</taxon>
        <taxon>Chromatiales</taxon>
        <taxon>Chromatiaceae</taxon>
        <taxon>Nitrosococcus</taxon>
    </lineage>
</organism>
<dbReference type="PRINTS" id="PR00507">
    <property type="entry name" value="N12N6MTFRASE"/>
</dbReference>
<evidence type="ECO:0000256" key="3">
    <source>
        <dbReference type="ARBA" id="ARBA00022679"/>
    </source>
</evidence>
<dbReference type="AlphaFoldDB" id="A0A4P7BWA2"/>
<evidence type="ECO:0000259" key="6">
    <source>
        <dbReference type="Pfam" id="PF07669"/>
    </source>
</evidence>
<dbReference type="SUPFAM" id="SSF53335">
    <property type="entry name" value="S-adenosyl-L-methionine-dependent methyltransferases"/>
    <property type="match status" value="1"/>
</dbReference>
<dbReference type="PANTHER" id="PTHR33841">
    <property type="entry name" value="DNA METHYLTRANSFERASE YEEA-RELATED"/>
    <property type="match status" value="1"/>
</dbReference>
<dbReference type="Gene3D" id="3.40.50.150">
    <property type="entry name" value="Vaccinia Virus protein VP39"/>
    <property type="match status" value="1"/>
</dbReference>
<dbReference type="InterPro" id="IPR050953">
    <property type="entry name" value="N4_N6_ade-DNA_methylase"/>
</dbReference>
<keyword evidence="8" id="KW-1185">Reference proteome</keyword>
<evidence type="ECO:0000256" key="2">
    <source>
        <dbReference type="ARBA" id="ARBA00022603"/>
    </source>
</evidence>
<keyword evidence="2 7" id="KW-0489">Methyltransferase</keyword>
<dbReference type="PANTHER" id="PTHR33841:SF1">
    <property type="entry name" value="DNA METHYLTRANSFERASE A"/>
    <property type="match status" value="1"/>
</dbReference>
<dbReference type="Proteomes" id="UP000294325">
    <property type="component" value="Chromosome"/>
</dbReference>
<accession>A0A4P7BWA2</accession>
<dbReference type="GO" id="GO:0006304">
    <property type="term" value="P:DNA modification"/>
    <property type="evidence" value="ECO:0007669"/>
    <property type="project" value="InterPro"/>
</dbReference>
<dbReference type="EMBL" id="CP038033">
    <property type="protein sequence ID" value="QBQ53364.1"/>
    <property type="molecule type" value="Genomic_DNA"/>
</dbReference>
<evidence type="ECO:0000313" key="8">
    <source>
        <dbReference type="Proteomes" id="UP000294325"/>
    </source>
</evidence>
<dbReference type="InterPro" id="IPR011639">
    <property type="entry name" value="MethylTrfase_TaqI-like_dom"/>
</dbReference>
<dbReference type="GO" id="GO:0009007">
    <property type="term" value="F:site-specific DNA-methyltransferase (adenine-specific) activity"/>
    <property type="evidence" value="ECO:0007669"/>
    <property type="project" value="UniProtKB-EC"/>
</dbReference>
<dbReference type="REBASE" id="309739">
    <property type="entry name" value="NwaD1FHSORF1710P"/>
</dbReference>